<dbReference type="AlphaFoldDB" id="A0A5S4FPF7"/>
<comment type="caution">
    <text evidence="1">The sequence shown here is derived from an EMBL/GenBank/DDBJ whole genome shotgun (WGS) entry which is preliminary data.</text>
</comment>
<reference evidence="1 2" key="1">
    <citation type="submission" date="2019-05" db="EMBL/GenBank/DDBJ databases">
        <title>Draft genome sequence of Nonomuraea turkmeniaca DSM 43926.</title>
        <authorList>
            <person name="Saricaoglu S."/>
            <person name="Isik K."/>
        </authorList>
    </citation>
    <scope>NUCLEOTIDE SEQUENCE [LARGE SCALE GENOMIC DNA]</scope>
    <source>
        <strain evidence="1 2">DSM 43926</strain>
    </source>
</reference>
<organism evidence="1 2">
    <name type="scientific">Nonomuraea turkmeniaca</name>
    <dbReference type="NCBI Taxonomy" id="103838"/>
    <lineage>
        <taxon>Bacteria</taxon>
        <taxon>Bacillati</taxon>
        <taxon>Actinomycetota</taxon>
        <taxon>Actinomycetes</taxon>
        <taxon>Streptosporangiales</taxon>
        <taxon>Streptosporangiaceae</taxon>
        <taxon>Nonomuraea</taxon>
    </lineage>
</organism>
<evidence type="ECO:0000313" key="2">
    <source>
        <dbReference type="Proteomes" id="UP000309128"/>
    </source>
</evidence>
<protein>
    <submittedName>
        <fullName evidence="1">Uncharacterized protein</fullName>
    </submittedName>
</protein>
<name>A0A5S4FPF7_9ACTN</name>
<dbReference type="OrthoDB" id="9954030at2"/>
<keyword evidence="2" id="KW-1185">Reference proteome</keyword>
<evidence type="ECO:0000313" key="1">
    <source>
        <dbReference type="EMBL" id="TMR11063.1"/>
    </source>
</evidence>
<accession>A0A5S4FPF7</accession>
<gene>
    <name evidence="1" type="ORF">ETD86_37095</name>
</gene>
<dbReference type="EMBL" id="VCKY01000168">
    <property type="protein sequence ID" value="TMR11063.1"/>
    <property type="molecule type" value="Genomic_DNA"/>
</dbReference>
<sequence>MRFDVVVFELECTACGAYCEHRYDGEETACTSCGTPREVDPELIAAVLDMRPCAWCRETLPANHTCRPDEPSCESPAHLYPDRCGICPTDLALQERSIAARAEAAAVQDVTLYGSPSDIDIP</sequence>
<dbReference type="RefSeq" id="WP_138671312.1">
    <property type="nucleotide sequence ID" value="NZ_VCKY01000168.1"/>
</dbReference>
<proteinExistence type="predicted"/>
<dbReference type="Proteomes" id="UP000309128">
    <property type="component" value="Unassembled WGS sequence"/>
</dbReference>